<sequence length="136" mass="15204">MGVSFVAVTTSQDDRNGRRDDGVGSPHHRRKTSPKERLAQGVDTGNEQQRLNHPSLLLISSSHLGNKSTWYDDRCAQHHKVVLESKYDGLRPGRWACDAVGHAGQLVLHRVRLQLLLLGRRRRPSSGHPPPLLLSQ</sequence>
<dbReference type="EMBL" id="GBRH01215116">
    <property type="protein sequence ID" value="JAD82779.1"/>
    <property type="molecule type" value="Transcribed_RNA"/>
</dbReference>
<organism evidence="2">
    <name type="scientific">Arundo donax</name>
    <name type="common">Giant reed</name>
    <name type="synonym">Donax arundinaceus</name>
    <dbReference type="NCBI Taxonomy" id="35708"/>
    <lineage>
        <taxon>Eukaryota</taxon>
        <taxon>Viridiplantae</taxon>
        <taxon>Streptophyta</taxon>
        <taxon>Embryophyta</taxon>
        <taxon>Tracheophyta</taxon>
        <taxon>Spermatophyta</taxon>
        <taxon>Magnoliopsida</taxon>
        <taxon>Liliopsida</taxon>
        <taxon>Poales</taxon>
        <taxon>Poaceae</taxon>
        <taxon>PACMAD clade</taxon>
        <taxon>Arundinoideae</taxon>
        <taxon>Arundineae</taxon>
        <taxon>Arundo</taxon>
    </lineage>
</organism>
<feature type="compositionally biased region" description="Basic and acidic residues" evidence="1">
    <location>
        <begin position="12"/>
        <end position="22"/>
    </location>
</feature>
<name>A0A0A9D2F5_ARUDO</name>
<evidence type="ECO:0000313" key="2">
    <source>
        <dbReference type="EMBL" id="JAD82779.1"/>
    </source>
</evidence>
<protein>
    <submittedName>
        <fullName evidence="2">Uncharacterized protein</fullName>
    </submittedName>
</protein>
<feature type="compositionally biased region" description="Polar residues" evidence="1">
    <location>
        <begin position="43"/>
        <end position="52"/>
    </location>
</feature>
<dbReference type="AlphaFoldDB" id="A0A0A9D2F5"/>
<reference evidence="2" key="2">
    <citation type="journal article" date="2015" name="Data Brief">
        <title>Shoot transcriptome of the giant reed, Arundo donax.</title>
        <authorList>
            <person name="Barrero R.A."/>
            <person name="Guerrero F.D."/>
            <person name="Moolhuijzen P."/>
            <person name="Goolsby J.A."/>
            <person name="Tidwell J."/>
            <person name="Bellgard S.E."/>
            <person name="Bellgard M.I."/>
        </authorList>
    </citation>
    <scope>NUCLEOTIDE SEQUENCE</scope>
    <source>
        <tissue evidence="2">Shoot tissue taken approximately 20 cm above the soil surface</tissue>
    </source>
</reference>
<feature type="region of interest" description="Disordered" evidence="1">
    <location>
        <begin position="1"/>
        <end position="52"/>
    </location>
</feature>
<evidence type="ECO:0000256" key="1">
    <source>
        <dbReference type="SAM" id="MobiDB-lite"/>
    </source>
</evidence>
<accession>A0A0A9D2F5</accession>
<reference evidence="2" key="1">
    <citation type="submission" date="2014-09" db="EMBL/GenBank/DDBJ databases">
        <authorList>
            <person name="Magalhaes I.L.F."/>
            <person name="Oliveira U."/>
            <person name="Santos F.R."/>
            <person name="Vidigal T.H.D.A."/>
            <person name="Brescovit A.D."/>
            <person name="Santos A.J."/>
        </authorList>
    </citation>
    <scope>NUCLEOTIDE SEQUENCE</scope>
    <source>
        <tissue evidence="2">Shoot tissue taken approximately 20 cm above the soil surface</tissue>
    </source>
</reference>
<proteinExistence type="predicted"/>